<evidence type="ECO:0000256" key="1">
    <source>
        <dbReference type="ARBA" id="ARBA00004496"/>
    </source>
</evidence>
<dbReference type="PANTHER" id="PTHR30027:SF3">
    <property type="entry name" value="16S RRNA (URACIL(1498)-N(3))-METHYLTRANSFERASE"/>
    <property type="match status" value="1"/>
</dbReference>
<accession>A0A7W0BX19</accession>
<dbReference type="AlphaFoldDB" id="A0A7W0BX19"/>
<gene>
    <name evidence="15" type="ORF">HNR31_000285</name>
</gene>
<keyword evidence="8 12" id="KW-0808">Transferase</keyword>
<dbReference type="InterPro" id="IPR015947">
    <property type="entry name" value="PUA-like_sf"/>
</dbReference>
<dbReference type="InterPro" id="IPR029028">
    <property type="entry name" value="Alpha/beta_knot_MTases"/>
</dbReference>
<evidence type="ECO:0000256" key="9">
    <source>
        <dbReference type="ARBA" id="ARBA00022691"/>
    </source>
</evidence>
<dbReference type="Pfam" id="PF04452">
    <property type="entry name" value="Methyltrans_RNA"/>
    <property type="match status" value="1"/>
</dbReference>
<dbReference type="InterPro" id="IPR006700">
    <property type="entry name" value="RsmE"/>
</dbReference>
<dbReference type="RefSeq" id="WP_181554456.1">
    <property type="nucleotide sequence ID" value="NZ_CP064060.1"/>
</dbReference>
<keyword evidence="5 12" id="KW-0963">Cytoplasm</keyword>
<dbReference type="PANTHER" id="PTHR30027">
    <property type="entry name" value="RIBOSOMAL RNA SMALL SUBUNIT METHYLTRANSFERASE E"/>
    <property type="match status" value="1"/>
</dbReference>
<feature type="domain" description="Ribosomal RNA small subunit methyltransferase E PUA-like" evidence="14">
    <location>
        <begin position="19"/>
        <end position="66"/>
    </location>
</feature>
<sequence>MQRYFVSDEQIVNREHIVIDGDDYHHIVRVMRMNEGDGLICCSEHSEVALCQIEQITNENVIVRIIQWIEEQTELPIQIYIAQGLPKGDKLELVIQKGTELGAFSFIPFTAARSVVKWDAKKADKKLERWRKIAKEAAEQSHRARIPDIYAPMSIHELIQFAATVDYKLVAYEEEAKKGEHAALANILRQMKQGQSLLALFGPEGGVSEQEMVLLKENGFLPCSLGPRILRTETAPLYLLAAASYEFELM</sequence>
<comment type="caution">
    <text evidence="15">The sequence shown here is derived from an EMBL/GenBank/DDBJ whole genome shotgun (WGS) entry which is preliminary data.</text>
</comment>
<evidence type="ECO:0000256" key="11">
    <source>
        <dbReference type="ARBA" id="ARBA00047944"/>
    </source>
</evidence>
<evidence type="ECO:0000256" key="3">
    <source>
        <dbReference type="ARBA" id="ARBA00012328"/>
    </source>
</evidence>
<dbReference type="GO" id="GO:0070475">
    <property type="term" value="P:rRNA base methylation"/>
    <property type="evidence" value="ECO:0007669"/>
    <property type="project" value="TreeGrafter"/>
</dbReference>
<dbReference type="EMBL" id="JACDUT010000001">
    <property type="protein sequence ID" value="MBA2873533.1"/>
    <property type="molecule type" value="Genomic_DNA"/>
</dbReference>
<evidence type="ECO:0000313" key="15">
    <source>
        <dbReference type="EMBL" id="MBA2873533.1"/>
    </source>
</evidence>
<dbReference type="NCBIfam" id="NF008692">
    <property type="entry name" value="PRK11713.1-5"/>
    <property type="match status" value="1"/>
</dbReference>
<dbReference type="Pfam" id="PF20260">
    <property type="entry name" value="PUA_4"/>
    <property type="match status" value="1"/>
</dbReference>
<comment type="subcellular location">
    <subcellularLocation>
        <location evidence="1 12">Cytoplasm</location>
    </subcellularLocation>
</comment>
<dbReference type="GO" id="GO:0070042">
    <property type="term" value="F:rRNA (uridine-N3-)-methyltransferase activity"/>
    <property type="evidence" value="ECO:0007669"/>
    <property type="project" value="TreeGrafter"/>
</dbReference>
<comment type="function">
    <text evidence="10 12">Specifically methylates the N3 position of the uracil ring of uridine 1498 (m3U1498) in 16S rRNA. Acts on the fully assembled 30S ribosomal subunit.</text>
</comment>
<evidence type="ECO:0000259" key="14">
    <source>
        <dbReference type="Pfam" id="PF20260"/>
    </source>
</evidence>
<proteinExistence type="inferred from homology"/>
<dbReference type="InterPro" id="IPR046887">
    <property type="entry name" value="RsmE_PUA-like"/>
</dbReference>
<evidence type="ECO:0000256" key="8">
    <source>
        <dbReference type="ARBA" id="ARBA00022679"/>
    </source>
</evidence>
<evidence type="ECO:0000256" key="12">
    <source>
        <dbReference type="PIRNR" id="PIRNR015601"/>
    </source>
</evidence>
<comment type="catalytic activity">
    <reaction evidence="11 12">
        <text>uridine(1498) in 16S rRNA + S-adenosyl-L-methionine = N(3)-methyluridine(1498) in 16S rRNA + S-adenosyl-L-homocysteine + H(+)</text>
        <dbReference type="Rhea" id="RHEA:42920"/>
        <dbReference type="Rhea" id="RHEA-COMP:10283"/>
        <dbReference type="Rhea" id="RHEA-COMP:10284"/>
        <dbReference type="ChEBI" id="CHEBI:15378"/>
        <dbReference type="ChEBI" id="CHEBI:57856"/>
        <dbReference type="ChEBI" id="CHEBI:59789"/>
        <dbReference type="ChEBI" id="CHEBI:65315"/>
        <dbReference type="ChEBI" id="CHEBI:74502"/>
        <dbReference type="EC" id="2.1.1.193"/>
    </reaction>
</comment>
<evidence type="ECO:0000256" key="10">
    <source>
        <dbReference type="ARBA" id="ARBA00025699"/>
    </source>
</evidence>
<evidence type="ECO:0000256" key="5">
    <source>
        <dbReference type="ARBA" id="ARBA00022490"/>
    </source>
</evidence>
<evidence type="ECO:0000256" key="6">
    <source>
        <dbReference type="ARBA" id="ARBA00022552"/>
    </source>
</evidence>
<evidence type="ECO:0000259" key="13">
    <source>
        <dbReference type="Pfam" id="PF04452"/>
    </source>
</evidence>
<keyword evidence="16" id="KW-1185">Reference proteome</keyword>
<evidence type="ECO:0000313" key="16">
    <source>
        <dbReference type="Proteomes" id="UP000523087"/>
    </source>
</evidence>
<dbReference type="PIRSF" id="PIRSF015601">
    <property type="entry name" value="MTase_slr0722"/>
    <property type="match status" value="1"/>
</dbReference>
<keyword evidence="6 12" id="KW-0698">rRNA processing</keyword>
<dbReference type="SUPFAM" id="SSF88697">
    <property type="entry name" value="PUA domain-like"/>
    <property type="match status" value="1"/>
</dbReference>
<keyword evidence="9 12" id="KW-0949">S-adenosyl-L-methionine</keyword>
<name>A0A7W0BX19_9BACL</name>
<comment type="similarity">
    <text evidence="2 12">Belongs to the RNA methyltransferase RsmE family.</text>
</comment>
<feature type="domain" description="Ribosomal RNA small subunit methyltransferase E methyltransferase" evidence="13">
    <location>
        <begin position="74"/>
        <end position="243"/>
    </location>
</feature>
<dbReference type="EC" id="2.1.1.193" evidence="3 12"/>
<dbReference type="Gene3D" id="3.40.1280.10">
    <property type="match status" value="1"/>
</dbReference>
<keyword evidence="7 12" id="KW-0489">Methyltransferase</keyword>
<protein>
    <recommendedName>
        <fullName evidence="4 12">Ribosomal RNA small subunit methyltransferase E</fullName>
        <ecNumber evidence="3 12">2.1.1.193</ecNumber>
    </recommendedName>
</protein>
<dbReference type="InterPro" id="IPR029026">
    <property type="entry name" value="tRNA_m1G_MTases_N"/>
</dbReference>
<dbReference type="Proteomes" id="UP000523087">
    <property type="component" value="Unassembled WGS sequence"/>
</dbReference>
<dbReference type="SUPFAM" id="SSF75217">
    <property type="entry name" value="alpha/beta knot"/>
    <property type="match status" value="1"/>
</dbReference>
<dbReference type="NCBIfam" id="NF008691">
    <property type="entry name" value="PRK11713.1-4"/>
    <property type="match status" value="1"/>
</dbReference>
<organism evidence="15 16">
    <name type="scientific">Thermaerobacillus caldiproteolyticus</name>
    <dbReference type="NCBI Taxonomy" id="247480"/>
    <lineage>
        <taxon>Bacteria</taxon>
        <taxon>Bacillati</taxon>
        <taxon>Bacillota</taxon>
        <taxon>Bacilli</taxon>
        <taxon>Bacillales</taxon>
        <taxon>Anoxybacillaceae</taxon>
        <taxon>Thermaerobacillus</taxon>
    </lineage>
</organism>
<dbReference type="CDD" id="cd18084">
    <property type="entry name" value="RsmE-like"/>
    <property type="match status" value="1"/>
</dbReference>
<dbReference type="InterPro" id="IPR046886">
    <property type="entry name" value="RsmE_MTase_dom"/>
</dbReference>
<reference evidence="15 16" key="1">
    <citation type="submission" date="2020-07" db="EMBL/GenBank/DDBJ databases">
        <title>Genomic Encyclopedia of Type Strains, Phase IV (KMG-IV): sequencing the most valuable type-strain genomes for metagenomic binning, comparative biology and taxonomic classification.</title>
        <authorList>
            <person name="Goeker M."/>
        </authorList>
    </citation>
    <scope>NUCLEOTIDE SEQUENCE [LARGE SCALE GENOMIC DNA]</scope>
    <source>
        <strain evidence="15 16">DSM 15730</strain>
    </source>
</reference>
<evidence type="ECO:0000256" key="4">
    <source>
        <dbReference type="ARBA" id="ARBA00013673"/>
    </source>
</evidence>
<dbReference type="Gene3D" id="2.40.240.20">
    <property type="entry name" value="Hypothetical PUA domain-like, domain 1"/>
    <property type="match status" value="1"/>
</dbReference>
<dbReference type="NCBIfam" id="TIGR00046">
    <property type="entry name" value="RsmE family RNA methyltransferase"/>
    <property type="match status" value="1"/>
</dbReference>
<evidence type="ECO:0000256" key="7">
    <source>
        <dbReference type="ARBA" id="ARBA00022603"/>
    </source>
</evidence>
<dbReference type="GO" id="GO:0005737">
    <property type="term" value="C:cytoplasm"/>
    <property type="evidence" value="ECO:0007669"/>
    <property type="project" value="UniProtKB-SubCell"/>
</dbReference>
<evidence type="ECO:0000256" key="2">
    <source>
        <dbReference type="ARBA" id="ARBA00005528"/>
    </source>
</evidence>